<dbReference type="SUPFAM" id="SSF58104">
    <property type="entry name" value="Methyl-accepting chemotaxis protein (MCP) signaling domain"/>
    <property type="match status" value="1"/>
</dbReference>
<feature type="compositionally biased region" description="Acidic residues" evidence="2">
    <location>
        <begin position="253"/>
        <end position="265"/>
    </location>
</feature>
<gene>
    <name evidence="4" type="ORF">LZC94_41110</name>
</gene>
<feature type="region of interest" description="Disordered" evidence="2">
    <location>
        <begin position="250"/>
        <end position="276"/>
    </location>
</feature>
<evidence type="ECO:0000256" key="2">
    <source>
        <dbReference type="SAM" id="MobiDB-lite"/>
    </source>
</evidence>
<evidence type="ECO:0000256" key="1">
    <source>
        <dbReference type="PROSITE-ProRule" id="PRU00284"/>
    </source>
</evidence>
<dbReference type="Gene3D" id="1.10.287.950">
    <property type="entry name" value="Methyl-accepting chemotaxis protein"/>
    <property type="match status" value="1"/>
</dbReference>
<keyword evidence="1" id="KW-0807">Transducer</keyword>
<feature type="compositionally biased region" description="Basic and acidic residues" evidence="2">
    <location>
        <begin position="267"/>
        <end position="276"/>
    </location>
</feature>
<sequence>MPIERSKRHFIRLLRRSVKGAASSAASRNAAEESAFWLAHERALNRSREAAEAAQRIASVVAKQRAAVDTLSDRSRAVAARAQELSTTFGRVADVFDRLGLVALNAGLEGARLGETAGRAVLLVSDEVRTHALRGAEAVRELSSALGEMGTDLAQLHASFEGPREAAGEMAQHAALAAGAASDAERALAEIEARIRQATGSDPETARALAEANDHVQSLMTTLGTLGSKLSHDDLISSIRPMLEPIARVLADAEADDEPEPEPEEPPAAREKSEGT</sequence>
<reference evidence="4 5" key="1">
    <citation type="submission" date="2021-12" db="EMBL/GenBank/DDBJ databases">
        <title>Discovery of the Pendulisporaceae a myxobacterial family with distinct sporulation behavior and unique specialized metabolism.</title>
        <authorList>
            <person name="Garcia R."/>
            <person name="Popoff A."/>
            <person name="Bader C.D."/>
            <person name="Loehr J."/>
            <person name="Walesch S."/>
            <person name="Walt C."/>
            <person name="Boldt J."/>
            <person name="Bunk B."/>
            <person name="Haeckl F.J.F.P.J."/>
            <person name="Gunesch A.P."/>
            <person name="Birkelbach J."/>
            <person name="Nuebel U."/>
            <person name="Pietschmann T."/>
            <person name="Bach T."/>
            <person name="Mueller R."/>
        </authorList>
    </citation>
    <scope>NUCLEOTIDE SEQUENCE [LARGE SCALE GENOMIC DNA]</scope>
    <source>
        <strain evidence="4 5">MSr11954</strain>
    </source>
</reference>
<dbReference type="Proteomes" id="UP001370348">
    <property type="component" value="Chromosome"/>
</dbReference>
<accession>A0ABZ2LYT7</accession>
<evidence type="ECO:0000259" key="3">
    <source>
        <dbReference type="PROSITE" id="PS50111"/>
    </source>
</evidence>
<dbReference type="EMBL" id="CP089984">
    <property type="protein sequence ID" value="WXB14217.1"/>
    <property type="molecule type" value="Genomic_DNA"/>
</dbReference>
<protein>
    <submittedName>
        <fullName evidence="4">Methyl-accepting chemotaxis protein</fullName>
    </submittedName>
</protein>
<dbReference type="RefSeq" id="WP_394823835.1">
    <property type="nucleotide sequence ID" value="NZ_CP089984.1"/>
</dbReference>
<evidence type="ECO:0000313" key="5">
    <source>
        <dbReference type="Proteomes" id="UP001370348"/>
    </source>
</evidence>
<feature type="domain" description="Methyl-accepting transducer" evidence="3">
    <location>
        <begin position="41"/>
        <end position="220"/>
    </location>
</feature>
<dbReference type="InterPro" id="IPR004089">
    <property type="entry name" value="MCPsignal_dom"/>
</dbReference>
<organism evidence="4 5">
    <name type="scientific">Pendulispora albinea</name>
    <dbReference type="NCBI Taxonomy" id="2741071"/>
    <lineage>
        <taxon>Bacteria</taxon>
        <taxon>Pseudomonadati</taxon>
        <taxon>Myxococcota</taxon>
        <taxon>Myxococcia</taxon>
        <taxon>Myxococcales</taxon>
        <taxon>Sorangiineae</taxon>
        <taxon>Pendulisporaceae</taxon>
        <taxon>Pendulispora</taxon>
    </lineage>
</organism>
<name>A0ABZ2LYT7_9BACT</name>
<dbReference type="Pfam" id="PF00015">
    <property type="entry name" value="MCPsignal"/>
    <property type="match status" value="1"/>
</dbReference>
<dbReference type="PROSITE" id="PS50111">
    <property type="entry name" value="CHEMOTAXIS_TRANSDUC_2"/>
    <property type="match status" value="1"/>
</dbReference>
<evidence type="ECO:0000313" key="4">
    <source>
        <dbReference type="EMBL" id="WXB14217.1"/>
    </source>
</evidence>
<proteinExistence type="predicted"/>
<keyword evidence="5" id="KW-1185">Reference proteome</keyword>